<proteinExistence type="predicted"/>
<evidence type="ECO:0000256" key="1">
    <source>
        <dbReference type="ARBA" id="ARBA00023015"/>
    </source>
</evidence>
<dbReference type="InterPro" id="IPR036271">
    <property type="entry name" value="Tet_transcr_reg_TetR-rel_C_sf"/>
</dbReference>
<dbReference type="SUPFAM" id="SSF46689">
    <property type="entry name" value="Homeodomain-like"/>
    <property type="match status" value="1"/>
</dbReference>
<feature type="domain" description="HTH tetR-type" evidence="6">
    <location>
        <begin position="30"/>
        <end position="90"/>
    </location>
</feature>
<dbReference type="InterPro" id="IPR050109">
    <property type="entry name" value="HTH-type_TetR-like_transc_reg"/>
</dbReference>
<reference evidence="7 8" key="1">
    <citation type="submission" date="2024-01" db="EMBL/GenBank/DDBJ databases">
        <title>Characterization of antibiotic resistant novel bacterial strains and their environmental applications.</title>
        <authorList>
            <person name="Manzoor S."/>
            <person name="Abbas S."/>
            <person name="Arshad M."/>
            <person name="Ahmed I."/>
        </authorList>
    </citation>
    <scope>NUCLEOTIDE SEQUENCE [LARGE SCALE GENOMIC DNA]</scope>
    <source>
        <strain evidence="7 8">NCCP-602</strain>
    </source>
</reference>
<dbReference type="Pfam" id="PF13305">
    <property type="entry name" value="TetR_C_33"/>
    <property type="match status" value="1"/>
</dbReference>
<evidence type="ECO:0000313" key="8">
    <source>
        <dbReference type="Proteomes" id="UP001498238"/>
    </source>
</evidence>
<dbReference type="Gene3D" id="1.10.357.10">
    <property type="entry name" value="Tetracycline Repressor, domain 2"/>
    <property type="match status" value="2"/>
</dbReference>
<feature type="DNA-binding region" description="H-T-H motif" evidence="4">
    <location>
        <begin position="53"/>
        <end position="72"/>
    </location>
</feature>
<protein>
    <submittedName>
        <fullName evidence="7">TetR/AcrR family transcriptional regulator</fullName>
    </submittedName>
</protein>
<dbReference type="InterPro" id="IPR025996">
    <property type="entry name" value="MT1864/Rv1816-like_C"/>
</dbReference>
<keyword evidence="8" id="KW-1185">Reference proteome</keyword>
<organism evidence="7 8">
    <name type="scientific">Brevibacterium metallidurans</name>
    <dbReference type="NCBI Taxonomy" id="1482676"/>
    <lineage>
        <taxon>Bacteria</taxon>
        <taxon>Bacillati</taxon>
        <taxon>Actinomycetota</taxon>
        <taxon>Actinomycetes</taxon>
        <taxon>Micrococcales</taxon>
        <taxon>Brevibacteriaceae</taxon>
        <taxon>Brevibacterium</taxon>
    </lineage>
</organism>
<feature type="region of interest" description="Disordered" evidence="5">
    <location>
        <begin position="159"/>
        <end position="212"/>
    </location>
</feature>
<dbReference type="InterPro" id="IPR009057">
    <property type="entry name" value="Homeodomain-like_sf"/>
</dbReference>
<dbReference type="PANTHER" id="PTHR30055">
    <property type="entry name" value="HTH-TYPE TRANSCRIPTIONAL REGULATOR RUTR"/>
    <property type="match status" value="1"/>
</dbReference>
<keyword evidence="2 4" id="KW-0238">DNA-binding</keyword>
<dbReference type="PROSITE" id="PS50977">
    <property type="entry name" value="HTH_TETR_2"/>
    <property type="match status" value="1"/>
</dbReference>
<keyword evidence="1" id="KW-0805">Transcription regulation</keyword>
<dbReference type="Pfam" id="PF00440">
    <property type="entry name" value="TetR_N"/>
    <property type="match status" value="1"/>
</dbReference>
<comment type="caution">
    <text evidence="7">The sequence shown here is derived from an EMBL/GenBank/DDBJ whole genome shotgun (WGS) entry which is preliminary data.</text>
</comment>
<accession>A0ABN0SR45</accession>
<dbReference type="InterPro" id="IPR001647">
    <property type="entry name" value="HTH_TetR"/>
</dbReference>
<dbReference type="EMBL" id="BAAAAF010000013">
    <property type="protein sequence ID" value="GAA0036877.1"/>
    <property type="molecule type" value="Genomic_DNA"/>
</dbReference>
<keyword evidence="3" id="KW-0804">Transcription</keyword>
<evidence type="ECO:0000256" key="5">
    <source>
        <dbReference type="SAM" id="MobiDB-lite"/>
    </source>
</evidence>
<dbReference type="Proteomes" id="UP001498238">
    <property type="component" value="Unassembled WGS sequence"/>
</dbReference>
<evidence type="ECO:0000313" key="7">
    <source>
        <dbReference type="EMBL" id="GAA0036877.1"/>
    </source>
</evidence>
<name>A0ABN0SR45_9MICO</name>
<evidence type="ECO:0000256" key="3">
    <source>
        <dbReference type="ARBA" id="ARBA00023163"/>
    </source>
</evidence>
<dbReference type="PANTHER" id="PTHR30055:SF243">
    <property type="entry name" value="HTH-TYPE TRANSCRIPTIONAL REGULATOR RV1816"/>
    <property type="match status" value="1"/>
</dbReference>
<sequence>MLTFICGALSTYDGHMADETAKTPRQRAREETEARIVEIGNRMLDEDGADSLSLRAIARELGIVSSAVYRYVRTRDELLTILIADAFTSLADAVDTALEQERSVEALGLAMLAWSRRYPQRWALIYGTPIAAYQAPREVTVEPGTRVMATLVRLVAGSDADSGEAPGGDEAETNGAEADAGLRRPTVPDSGTVPGADAGSRQPAAEASPELSPGITRLAAELETLGLDVGPEATIAAITAWVSIVGLISSLRFGQFGPGFDDVEDDLMTSVVRQRGF</sequence>
<evidence type="ECO:0000256" key="4">
    <source>
        <dbReference type="PROSITE-ProRule" id="PRU00335"/>
    </source>
</evidence>
<gene>
    <name evidence="7" type="ORF">NCCP602_28380</name>
</gene>
<evidence type="ECO:0000259" key="6">
    <source>
        <dbReference type="PROSITE" id="PS50977"/>
    </source>
</evidence>
<dbReference type="SUPFAM" id="SSF48498">
    <property type="entry name" value="Tetracyclin repressor-like, C-terminal domain"/>
    <property type="match status" value="1"/>
</dbReference>
<evidence type="ECO:0000256" key="2">
    <source>
        <dbReference type="ARBA" id="ARBA00023125"/>
    </source>
</evidence>